<evidence type="ECO:0000313" key="3">
    <source>
        <dbReference type="Proteomes" id="UP000008674"/>
    </source>
</evidence>
<feature type="region of interest" description="Disordered" evidence="1">
    <location>
        <begin position="73"/>
        <end position="93"/>
    </location>
</feature>
<dbReference type="AlphaFoldDB" id="Q2RZ21"/>
<evidence type="ECO:0000256" key="1">
    <source>
        <dbReference type="SAM" id="MobiDB-lite"/>
    </source>
</evidence>
<keyword evidence="3" id="KW-1185">Reference proteome</keyword>
<feature type="compositionally biased region" description="Basic and acidic residues" evidence="1">
    <location>
        <begin position="1"/>
        <end position="14"/>
    </location>
</feature>
<evidence type="ECO:0008006" key="4">
    <source>
        <dbReference type="Google" id="ProtNLM"/>
    </source>
</evidence>
<proteinExistence type="predicted"/>
<dbReference type="Proteomes" id="UP000008674">
    <property type="component" value="Chromosome"/>
</dbReference>
<dbReference type="EnsemblBacteria" id="ABC45514">
    <property type="protein sequence ID" value="ABC45514"/>
    <property type="gene ID" value="SRU_2718"/>
</dbReference>
<evidence type="ECO:0000313" key="2">
    <source>
        <dbReference type="EMBL" id="ABC45514.1"/>
    </source>
</evidence>
<accession>Q2RZ21</accession>
<feature type="region of interest" description="Disordered" evidence="1">
    <location>
        <begin position="1"/>
        <end position="23"/>
    </location>
</feature>
<dbReference type="OrthoDB" id="1524513at2"/>
<dbReference type="HOGENOM" id="CLU_863022_0_0_10"/>
<organism evidence="2 3">
    <name type="scientific">Salinibacter ruber (strain DSM 13855 / M31)</name>
    <dbReference type="NCBI Taxonomy" id="309807"/>
    <lineage>
        <taxon>Bacteria</taxon>
        <taxon>Pseudomonadati</taxon>
        <taxon>Rhodothermota</taxon>
        <taxon>Rhodothermia</taxon>
        <taxon>Rhodothermales</taxon>
        <taxon>Salinibacteraceae</taxon>
        <taxon>Salinibacter</taxon>
    </lineage>
</organism>
<name>Q2RZ21_SALRD</name>
<sequence>MYFVEGRHTRRDEGPQASQTGERLCTERARPRAEIFSPSRSHAMTRSALLRSRLAPLALAVALVVAVTGCDSTGPSTSGGGEVQVGFSTSSSTSTSSTNALAKAASDSLVLSGANGDTLNIHDIRLIVDKVKLEQDGEDQDGDDDGNDSTEVEIEREVEVERPSFLDLPLQGSEISPVAAGDVPEGTYNEFEFEVDDLDDDEGNAQALLSEIREDEGFSNWPEDASMVVVGTFAPADGTPTAFTAYFAAEIEVERELQTPLEVTGDGFSRELIVRLDPGQWFTRTDGTPVDLSQSDYDAREEPVEFEAEYEFEDGVSEIEFD</sequence>
<protein>
    <recommendedName>
        <fullName evidence="4">DUF4382 domain-containing protein</fullName>
    </recommendedName>
</protein>
<dbReference type="KEGG" id="sru:SRU_2718"/>
<dbReference type="EMBL" id="CP000159">
    <property type="protein sequence ID" value="ABC45514.1"/>
    <property type="molecule type" value="Genomic_DNA"/>
</dbReference>
<gene>
    <name evidence="2" type="ordered locus">SRU_2718</name>
</gene>
<reference evidence="2 3" key="1">
    <citation type="journal article" date="2005" name="Proc. Natl. Acad. Sci. U.S.A.">
        <title>The genome of Salinibacter ruber: convergence and gene exchange among hyperhalophilic bacteria and archaea.</title>
        <authorList>
            <person name="Mongodin E.F."/>
            <person name="Nelson K.E."/>
            <person name="Daugherty S."/>
            <person name="Deboy R.T."/>
            <person name="Wister J."/>
            <person name="Khouri H."/>
            <person name="Weidman J."/>
            <person name="Walsh D.A."/>
            <person name="Papke R.T."/>
            <person name="Sanchez Perez G."/>
            <person name="Sharma A.K."/>
            <person name="Nesbo C.L."/>
            <person name="MacLeod D."/>
            <person name="Bapteste E."/>
            <person name="Doolittle W.F."/>
            <person name="Charlebois R.L."/>
            <person name="Legault B."/>
            <person name="Rodriguez-Valera F."/>
        </authorList>
    </citation>
    <scope>NUCLEOTIDE SEQUENCE [LARGE SCALE GENOMIC DNA]</scope>
    <source>
        <strain evidence="3">DSM 13855 / CECT 5946 / M31</strain>
    </source>
</reference>